<dbReference type="SMART" id="SM00320">
    <property type="entry name" value="WD40"/>
    <property type="match status" value="8"/>
</dbReference>
<dbReference type="Pfam" id="PF00400">
    <property type="entry name" value="WD40"/>
    <property type="match status" value="2"/>
</dbReference>
<dbReference type="PANTHER" id="PTHR22847:SF637">
    <property type="entry name" value="WD REPEAT DOMAIN 5B"/>
    <property type="match status" value="1"/>
</dbReference>
<dbReference type="Gene3D" id="1.10.260.40">
    <property type="entry name" value="lambda repressor-like DNA-binding domains"/>
    <property type="match status" value="1"/>
</dbReference>
<dbReference type="InterPro" id="IPR049052">
    <property type="entry name" value="nSTAND1"/>
</dbReference>
<dbReference type="InterPro" id="IPR001387">
    <property type="entry name" value="Cro/C1-type_HTH"/>
</dbReference>
<name>A0A1Q2CG38_9ACTN</name>
<dbReference type="CDD" id="cd00093">
    <property type="entry name" value="HTH_XRE"/>
    <property type="match status" value="1"/>
</dbReference>
<keyword evidence="2" id="KW-0677">Repeat</keyword>
<dbReference type="InterPro" id="IPR027417">
    <property type="entry name" value="P-loop_NTPase"/>
</dbReference>
<dbReference type="Pfam" id="PF13560">
    <property type="entry name" value="HTH_31"/>
    <property type="match status" value="1"/>
</dbReference>
<dbReference type="PROSITE" id="PS50943">
    <property type="entry name" value="HTH_CROC1"/>
    <property type="match status" value="1"/>
</dbReference>
<reference evidence="5 6" key="1">
    <citation type="journal article" date="2016" name="Int. J. Syst. Evol. Microbiol.">
        <title>Tessaracoccus flavus sp. nov., isolated from the drainage system of a lindane-producing factory.</title>
        <authorList>
            <person name="Kumari R."/>
            <person name="Singh P."/>
            <person name="Schumann P."/>
            <person name="Lal R."/>
        </authorList>
    </citation>
    <scope>NUCLEOTIDE SEQUENCE [LARGE SCALE GENOMIC DNA]</scope>
    <source>
        <strain evidence="5 6">RP1T</strain>
    </source>
</reference>
<proteinExistence type="predicted"/>
<dbReference type="SUPFAM" id="SSF47413">
    <property type="entry name" value="lambda repressor-like DNA-binding domains"/>
    <property type="match status" value="1"/>
</dbReference>
<feature type="repeat" description="WD" evidence="3">
    <location>
        <begin position="1085"/>
        <end position="1119"/>
    </location>
</feature>
<dbReference type="SUPFAM" id="SSF50960">
    <property type="entry name" value="TolB, C-terminal domain"/>
    <property type="match status" value="1"/>
</dbReference>
<gene>
    <name evidence="5" type="ORF">RPIT_09960</name>
</gene>
<dbReference type="EMBL" id="CP019605">
    <property type="protein sequence ID" value="AQP45073.1"/>
    <property type="molecule type" value="Genomic_DNA"/>
</dbReference>
<evidence type="ECO:0000313" key="6">
    <source>
        <dbReference type="Proteomes" id="UP000188324"/>
    </source>
</evidence>
<dbReference type="GO" id="GO:0003677">
    <property type="term" value="F:DNA binding"/>
    <property type="evidence" value="ECO:0007669"/>
    <property type="project" value="InterPro"/>
</dbReference>
<dbReference type="SMART" id="SM00530">
    <property type="entry name" value="HTH_XRE"/>
    <property type="match status" value="1"/>
</dbReference>
<evidence type="ECO:0000256" key="2">
    <source>
        <dbReference type="ARBA" id="ARBA00022737"/>
    </source>
</evidence>
<evidence type="ECO:0000256" key="1">
    <source>
        <dbReference type="ARBA" id="ARBA00022574"/>
    </source>
</evidence>
<evidence type="ECO:0000256" key="3">
    <source>
        <dbReference type="PROSITE-ProRule" id="PRU00221"/>
    </source>
</evidence>
<dbReference type="KEGG" id="tfl:RPIT_09960"/>
<keyword evidence="1 3" id="KW-0853">WD repeat</keyword>
<dbReference type="SUPFAM" id="SSF50998">
    <property type="entry name" value="Quinoprotein alcohol dehydrogenase-like"/>
    <property type="match status" value="1"/>
</dbReference>
<protein>
    <recommendedName>
        <fullName evidence="4">HTH cro/C1-type domain-containing protein</fullName>
    </recommendedName>
</protein>
<accession>A0A1Q2CG38</accession>
<dbReference type="Pfam" id="PF20703">
    <property type="entry name" value="nSTAND1"/>
    <property type="match status" value="2"/>
</dbReference>
<dbReference type="STRING" id="1610493.RPIT_09960"/>
<dbReference type="OrthoDB" id="134501at2"/>
<dbReference type="Gene3D" id="2.130.10.10">
    <property type="entry name" value="YVTN repeat-like/Quinoprotein amine dehydrogenase"/>
    <property type="match status" value="3"/>
</dbReference>
<dbReference type="InterPro" id="IPR015943">
    <property type="entry name" value="WD40/YVTN_repeat-like_dom_sf"/>
</dbReference>
<dbReference type="InterPro" id="IPR001680">
    <property type="entry name" value="WD40_rpt"/>
</dbReference>
<evidence type="ECO:0000259" key="4">
    <source>
        <dbReference type="PROSITE" id="PS50943"/>
    </source>
</evidence>
<dbReference type="InterPro" id="IPR010982">
    <property type="entry name" value="Lambda_DNA-bd_dom_sf"/>
</dbReference>
<keyword evidence="6" id="KW-1185">Reference proteome</keyword>
<feature type="repeat" description="WD" evidence="3">
    <location>
        <begin position="845"/>
        <end position="857"/>
    </location>
</feature>
<dbReference type="SUPFAM" id="SSF52540">
    <property type="entry name" value="P-loop containing nucleoside triphosphate hydrolases"/>
    <property type="match status" value="1"/>
</dbReference>
<dbReference type="AlphaFoldDB" id="A0A1Q2CG38"/>
<evidence type="ECO:0000313" key="5">
    <source>
        <dbReference type="EMBL" id="AQP45073.1"/>
    </source>
</evidence>
<sequence>MTAPSTRQGFASALREARVRHGLSLRAAARRVGLPPSTLQGWFDGRHLPTLALQDQFVVLLHELGLGDESDAWLRVLDGLRGGGLVGTNPYQGIQPYAADDAERYFGRERALDDLVDKVRAVQTAGGARIVAVVGLSGAGKTSLLNAGLVGIECRGGGRLAEFACVTLSAQQVTEWVPGDTPTLLIVDHFEVLRNADEAHREGVLAALDALPANVTTVIGMVADAYGHALSDRRLQAALSAPVLLGPLTEQEFAQIIRLPAQRSGRPVDEALVALLQQDLRRYGPPPASVLPLLSNALFRAWDHASGQSVTVEDYVETGGLWGGLEHLAEEVFADSSAEEQERIRALLLSLVQVSADGFERRSIDMSAIAEEDLAFVDRFLSARLLSITGSSLVVSHSALLRQWGRLRSWAEEARDALLLRRRLSKAAEVWEESGRDPDTLVPVAALEPAAHGMALNHLEQDFLDASRAKEGERAAAHAGEIRKLRRLNALITALGAIVTVLLIIAVSSAARLEQVSSEAELAKAEAQSRQLALVAEEMRRGDRNVAAQVSVAAHRLSDTMEARAAVLKSAGEQVPTRILGPAGTVRVESAPGSALVASSSSDGVVRVWRNGQFAAPAAQFTVVDGQLFGLAFSLDQGREFLAVAGQGTASVWDVTGDEPRRLGEVGGDSVAYSAALGDGAAYFGMIDGTVRRMDLGDPEARLEAWSHPSGAAVQALAVSPADGSVVAGSDLILAHWTSDGEELPAVALSRWVNKAVFDPEGTSLVAVGGGGTTTLLTARPTGLELVTALEFGPLALHSVAVTEDRIVVGSGTGDVTVLDRDGSRLGSFVVPSTVTGIGFVEGRVVTGSLDGTVRVWPERYSGLLIEGSDTRQPAGVAGERIVKYFGETARVFDMDGELEREFDLPDGAQTDSTVIHASDETLTLWVGDGTLATWDLTRDGQPTLTDIGPGNAYFMGGSPDGRRALFAKASVPEALVLERDDLGWRVAGSFSTWSTLAMGWHPAEPMFAAMSEDSTRLVIWNAETLDKLGEVEVPSTGAAITLAWDPSGDRLFLGTDAGYILAVDVTDPARPAVAATDTELHSGISSLALAEDGELLAAGLVDGRIELWYVRDEGLEQAVTLRPGRGSVSQLVFDEGELIFLTDDEGIHTWPLDVDVAVERVCAAVGQSLTSHEWGHLAPSVDAPDGCG</sequence>
<dbReference type="PANTHER" id="PTHR22847">
    <property type="entry name" value="WD40 REPEAT PROTEIN"/>
    <property type="match status" value="1"/>
</dbReference>
<dbReference type="Proteomes" id="UP000188324">
    <property type="component" value="Chromosome"/>
</dbReference>
<feature type="domain" description="HTH cro/C1-type" evidence="4">
    <location>
        <begin position="14"/>
        <end position="51"/>
    </location>
</feature>
<organism evidence="5 6">
    <name type="scientific">Tessaracoccus flavus</name>
    <dbReference type="NCBI Taxonomy" id="1610493"/>
    <lineage>
        <taxon>Bacteria</taxon>
        <taxon>Bacillati</taxon>
        <taxon>Actinomycetota</taxon>
        <taxon>Actinomycetes</taxon>
        <taxon>Propionibacteriales</taxon>
        <taxon>Propionibacteriaceae</taxon>
        <taxon>Tessaracoccus</taxon>
    </lineage>
</organism>
<dbReference type="PROSITE" id="PS50082">
    <property type="entry name" value="WD_REPEATS_2"/>
    <property type="match status" value="2"/>
</dbReference>
<dbReference type="InterPro" id="IPR011047">
    <property type="entry name" value="Quinoprotein_ADH-like_sf"/>
</dbReference>
<dbReference type="RefSeq" id="WP_143028195.1">
    <property type="nucleotide sequence ID" value="NZ_CP019605.1"/>
</dbReference>